<keyword evidence="3" id="KW-1185">Reference proteome</keyword>
<evidence type="ECO:0000313" key="2">
    <source>
        <dbReference type="EMBL" id="KAG5175683.1"/>
    </source>
</evidence>
<keyword evidence="1" id="KW-0732">Signal</keyword>
<accession>A0A835YSF0</accession>
<evidence type="ECO:0000313" key="3">
    <source>
        <dbReference type="Proteomes" id="UP000664859"/>
    </source>
</evidence>
<evidence type="ECO:0000256" key="1">
    <source>
        <dbReference type="SAM" id="SignalP"/>
    </source>
</evidence>
<proteinExistence type="predicted"/>
<feature type="signal peptide" evidence="1">
    <location>
        <begin position="1"/>
        <end position="23"/>
    </location>
</feature>
<feature type="non-terminal residue" evidence="2">
    <location>
        <position position="1"/>
    </location>
</feature>
<comment type="caution">
    <text evidence="2">The sequence shown here is derived from an EMBL/GenBank/DDBJ whole genome shotgun (WGS) entry which is preliminary data.</text>
</comment>
<feature type="chain" id="PRO_5032326912" evidence="1">
    <location>
        <begin position="24"/>
        <end position="84"/>
    </location>
</feature>
<protein>
    <submittedName>
        <fullName evidence="2">Uncharacterized protein</fullName>
    </submittedName>
</protein>
<dbReference type="AlphaFoldDB" id="A0A835YSF0"/>
<dbReference type="Proteomes" id="UP000664859">
    <property type="component" value="Unassembled WGS sequence"/>
</dbReference>
<reference evidence="2" key="1">
    <citation type="submission" date="2021-02" db="EMBL/GenBank/DDBJ databases">
        <title>First Annotated Genome of the Yellow-green Alga Tribonema minus.</title>
        <authorList>
            <person name="Mahan K.M."/>
        </authorList>
    </citation>
    <scope>NUCLEOTIDE SEQUENCE</scope>
    <source>
        <strain evidence="2">UTEX B ZZ1240</strain>
    </source>
</reference>
<organism evidence="2 3">
    <name type="scientific">Tribonema minus</name>
    <dbReference type="NCBI Taxonomy" id="303371"/>
    <lineage>
        <taxon>Eukaryota</taxon>
        <taxon>Sar</taxon>
        <taxon>Stramenopiles</taxon>
        <taxon>Ochrophyta</taxon>
        <taxon>PX clade</taxon>
        <taxon>Xanthophyceae</taxon>
        <taxon>Tribonematales</taxon>
        <taxon>Tribonemataceae</taxon>
        <taxon>Tribonema</taxon>
    </lineage>
</organism>
<gene>
    <name evidence="2" type="ORF">JKP88DRAFT_216648</name>
</gene>
<name>A0A835YSF0_9STRA</name>
<sequence length="84" mass="9247">MGMLIYSVGALSLLLLCTAPASAVSVPAFELEKSDEAQRELVKIQKAGDRNKTTYKHVHILVEKGGSTLECDITQAWQLRELQC</sequence>
<dbReference type="EMBL" id="JAFCMP010000547">
    <property type="protein sequence ID" value="KAG5175683.1"/>
    <property type="molecule type" value="Genomic_DNA"/>
</dbReference>